<dbReference type="RefSeq" id="WP_141200825.1">
    <property type="nucleotide sequence ID" value="NZ_CP041186.1"/>
</dbReference>
<keyword evidence="2" id="KW-1185">Reference proteome</keyword>
<dbReference type="AlphaFoldDB" id="A0A4Y6Q1C6"/>
<dbReference type="InterPro" id="IPR036520">
    <property type="entry name" value="UPF0759_sf"/>
</dbReference>
<protein>
    <submittedName>
        <fullName evidence="1">DUF72 domain-containing protein</fullName>
    </submittedName>
</protein>
<evidence type="ECO:0000313" key="1">
    <source>
        <dbReference type="EMBL" id="QDG54381.1"/>
    </source>
</evidence>
<name>A0A4Y6Q1C6_PERCE</name>
<dbReference type="InterPro" id="IPR002763">
    <property type="entry name" value="DUF72"/>
</dbReference>
<dbReference type="Gene3D" id="3.20.20.410">
    <property type="entry name" value="Protein of unknown function UPF0759"/>
    <property type="match status" value="1"/>
</dbReference>
<dbReference type="Proteomes" id="UP000315995">
    <property type="component" value="Chromosome"/>
</dbReference>
<organism evidence="1 2">
    <name type="scientific">Persicimonas caeni</name>
    <dbReference type="NCBI Taxonomy" id="2292766"/>
    <lineage>
        <taxon>Bacteria</taxon>
        <taxon>Deltaproteobacteria</taxon>
        <taxon>Bradymonadales</taxon>
        <taxon>Bradymonadaceae</taxon>
        <taxon>Persicimonas</taxon>
    </lineage>
</organism>
<dbReference type="EMBL" id="CP041186">
    <property type="protein sequence ID" value="QDG54381.1"/>
    <property type="molecule type" value="Genomic_DNA"/>
</dbReference>
<dbReference type="SUPFAM" id="SSF117396">
    <property type="entry name" value="TM1631-like"/>
    <property type="match status" value="1"/>
</dbReference>
<accession>A0A5B8YCC1</accession>
<dbReference type="OrthoDB" id="9780310at2"/>
<dbReference type="PANTHER" id="PTHR30348">
    <property type="entry name" value="UNCHARACTERIZED PROTEIN YECE"/>
    <property type="match status" value="1"/>
</dbReference>
<gene>
    <name evidence="1" type="ORF">FIV42_27645</name>
</gene>
<proteinExistence type="predicted"/>
<sequence length="268" mass="31315">MEKLQVGVCNYSDYRPPEGWKERYVSKLQAYTDAFSTVELNRTFYKLPQVKTAEKWRENACEGFVFCMKAWQALTHPTWSPTWRKRTSQVPDEWQKDVGWLRPTEANRWAWQQTRDIADALDAEIVVLQCPPSFKPTDKHVGNMRAFLESIDRGGHTLAWEPRGDFEEETDLIVELCDELDLLHVVDPFRNDVLTAKPDAYVRLHGNNEPLTDFDYKYTDAELAELATILDGLCERHERVWCMFNNFEKFDDAQRLLRLMQGGLDASE</sequence>
<reference evidence="1 2" key="1">
    <citation type="submission" date="2019-06" db="EMBL/GenBank/DDBJ databases">
        <title>Persicimonas caeni gen. nov., sp. nov., a predatory bacterium isolated from solar saltern.</title>
        <authorList>
            <person name="Wang S."/>
        </authorList>
    </citation>
    <scope>NUCLEOTIDE SEQUENCE [LARGE SCALE GENOMIC DNA]</scope>
    <source>
        <strain evidence="1 2">YN101</strain>
    </source>
</reference>
<dbReference type="Pfam" id="PF01904">
    <property type="entry name" value="DUF72"/>
    <property type="match status" value="1"/>
</dbReference>
<dbReference type="PANTHER" id="PTHR30348:SF4">
    <property type="entry name" value="DUF72 DOMAIN-CONTAINING PROTEIN"/>
    <property type="match status" value="1"/>
</dbReference>
<accession>A0A4Y6Q1C6</accession>
<evidence type="ECO:0000313" key="2">
    <source>
        <dbReference type="Proteomes" id="UP000315995"/>
    </source>
</evidence>